<name>A0A0E9S7J9_ANGAN</name>
<organism evidence="1">
    <name type="scientific">Anguilla anguilla</name>
    <name type="common">European freshwater eel</name>
    <name type="synonym">Muraena anguilla</name>
    <dbReference type="NCBI Taxonomy" id="7936"/>
    <lineage>
        <taxon>Eukaryota</taxon>
        <taxon>Metazoa</taxon>
        <taxon>Chordata</taxon>
        <taxon>Craniata</taxon>
        <taxon>Vertebrata</taxon>
        <taxon>Euteleostomi</taxon>
        <taxon>Actinopterygii</taxon>
        <taxon>Neopterygii</taxon>
        <taxon>Teleostei</taxon>
        <taxon>Anguilliformes</taxon>
        <taxon>Anguillidae</taxon>
        <taxon>Anguilla</taxon>
    </lineage>
</organism>
<accession>A0A0E9S7J9</accession>
<reference evidence="1" key="1">
    <citation type="submission" date="2014-11" db="EMBL/GenBank/DDBJ databases">
        <authorList>
            <person name="Amaro Gonzalez C."/>
        </authorList>
    </citation>
    <scope>NUCLEOTIDE SEQUENCE</scope>
</reference>
<protein>
    <submittedName>
        <fullName evidence="1">Uncharacterized protein</fullName>
    </submittedName>
</protein>
<dbReference type="EMBL" id="GBXM01071927">
    <property type="protein sequence ID" value="JAH36650.1"/>
    <property type="molecule type" value="Transcribed_RNA"/>
</dbReference>
<sequence length="33" mass="3705">MQCYSIIGSGKWAFSLAGHWFNSQMGHSQCTLQ</sequence>
<proteinExistence type="predicted"/>
<evidence type="ECO:0000313" key="1">
    <source>
        <dbReference type="EMBL" id="JAH36650.1"/>
    </source>
</evidence>
<reference evidence="1" key="2">
    <citation type="journal article" date="2015" name="Fish Shellfish Immunol.">
        <title>Early steps in the European eel (Anguilla anguilla)-Vibrio vulnificus interaction in the gills: Role of the RtxA13 toxin.</title>
        <authorList>
            <person name="Callol A."/>
            <person name="Pajuelo D."/>
            <person name="Ebbesson L."/>
            <person name="Teles M."/>
            <person name="MacKenzie S."/>
            <person name="Amaro C."/>
        </authorList>
    </citation>
    <scope>NUCLEOTIDE SEQUENCE</scope>
</reference>
<dbReference type="AlphaFoldDB" id="A0A0E9S7J9"/>